<protein>
    <recommendedName>
        <fullName evidence="3">Metallophosphoesterase</fullName>
    </recommendedName>
</protein>
<dbReference type="Proteomes" id="UP001156664">
    <property type="component" value="Unassembled WGS sequence"/>
</dbReference>
<dbReference type="EMBL" id="BSOJ01000027">
    <property type="protein sequence ID" value="GLR27126.1"/>
    <property type="molecule type" value="Genomic_DNA"/>
</dbReference>
<dbReference type="SUPFAM" id="SSF56300">
    <property type="entry name" value="Metallo-dependent phosphatases"/>
    <property type="match status" value="1"/>
</dbReference>
<accession>A0ABQ5YUH7</accession>
<gene>
    <name evidence="1" type="ORF">GCM10007875_22170</name>
</gene>
<reference evidence="2" key="1">
    <citation type="journal article" date="2019" name="Int. J. Syst. Evol. Microbiol.">
        <title>The Global Catalogue of Microorganisms (GCM) 10K type strain sequencing project: providing services to taxonomists for standard genome sequencing and annotation.</title>
        <authorList>
            <consortium name="The Broad Institute Genomics Platform"/>
            <consortium name="The Broad Institute Genome Sequencing Center for Infectious Disease"/>
            <person name="Wu L."/>
            <person name="Ma J."/>
        </authorList>
    </citation>
    <scope>NUCLEOTIDE SEQUENCE [LARGE SCALE GENOMIC DNA]</scope>
    <source>
        <strain evidence="2">NBRC 105857</strain>
    </source>
</reference>
<evidence type="ECO:0008006" key="3">
    <source>
        <dbReference type="Google" id="ProtNLM"/>
    </source>
</evidence>
<evidence type="ECO:0000313" key="1">
    <source>
        <dbReference type="EMBL" id="GLR27126.1"/>
    </source>
</evidence>
<dbReference type="Gene3D" id="3.60.21.10">
    <property type="match status" value="1"/>
</dbReference>
<organism evidence="1 2">
    <name type="scientific">Limnobacter litoralis</name>
    <dbReference type="NCBI Taxonomy" id="481366"/>
    <lineage>
        <taxon>Bacteria</taxon>
        <taxon>Pseudomonadati</taxon>
        <taxon>Pseudomonadota</taxon>
        <taxon>Betaproteobacteria</taxon>
        <taxon>Burkholderiales</taxon>
        <taxon>Burkholderiaceae</taxon>
        <taxon>Limnobacter</taxon>
    </lineage>
</organism>
<evidence type="ECO:0000313" key="2">
    <source>
        <dbReference type="Proteomes" id="UP001156664"/>
    </source>
</evidence>
<comment type="caution">
    <text evidence="1">The sequence shown here is derived from an EMBL/GenBank/DDBJ whole genome shotgun (WGS) entry which is preliminary data.</text>
</comment>
<proteinExistence type="predicted"/>
<dbReference type="RefSeq" id="WP_284281845.1">
    <property type="nucleotide sequence ID" value="NZ_BSOJ01000027.1"/>
</dbReference>
<keyword evidence="2" id="KW-1185">Reference proteome</keyword>
<name>A0ABQ5YUH7_9BURK</name>
<dbReference type="InterPro" id="IPR029052">
    <property type="entry name" value="Metallo-depent_PP-like"/>
</dbReference>
<sequence length="308" mass="33900">MTEKAGRACPIRYRYSPRNIAQAQVTEANCLYVVGGLYGNPFALAKIKAMAAAEGARICFNGDFNWFNVDPTSFQQINEAVLKHDAIAGNVEAELAEPLDAPDCGCAYPDTVDQGTVERSNRIHTGLKTTAQHFPELTSMLVKLPFFRRYRVGAVNVGVVHGDAESLSGWRFDPAELENAANQDWLRSVFEQAEVDVFASSHTCTAGFFCLPNTAGKPLLVSNNGAAGMPSVPHSHCGLLTRIGTRPSRHPSFKSLEIKHGVWVEQLPIDYPQTDWIESFLSNWPEGSAAHTSYFQRIGRGYYTSRTV</sequence>